<dbReference type="GO" id="GO:0005737">
    <property type="term" value="C:cytoplasm"/>
    <property type="evidence" value="ECO:0007669"/>
    <property type="project" value="TreeGrafter"/>
</dbReference>
<keyword evidence="6 8" id="KW-0456">Lyase</keyword>
<dbReference type="EMBL" id="UXUI01008350">
    <property type="protein sequence ID" value="VDD91277.1"/>
    <property type="molecule type" value="Genomic_DNA"/>
</dbReference>
<dbReference type="OrthoDB" id="429145at2759"/>
<dbReference type="InterPro" id="IPR001148">
    <property type="entry name" value="CA_dom"/>
</dbReference>
<dbReference type="PROSITE" id="PS00162">
    <property type="entry name" value="ALPHA_CA_1"/>
    <property type="match status" value="1"/>
</dbReference>
<dbReference type="STRING" id="51028.A0A0N4V7Z0"/>
<evidence type="ECO:0000256" key="8">
    <source>
        <dbReference type="RuleBase" id="RU367011"/>
    </source>
</evidence>
<comment type="similarity">
    <text evidence="2 8">Belongs to the alpha-carbonic anhydrase family.</text>
</comment>
<comment type="function">
    <text evidence="8">Reversible hydration of carbon dioxide.</text>
</comment>
<dbReference type="GO" id="GO:0004089">
    <property type="term" value="F:carbonate dehydratase activity"/>
    <property type="evidence" value="ECO:0007669"/>
    <property type="project" value="UniProtKB-UniRule"/>
</dbReference>
<dbReference type="InterPro" id="IPR036398">
    <property type="entry name" value="CA_dom_sf"/>
</dbReference>
<evidence type="ECO:0000256" key="1">
    <source>
        <dbReference type="ARBA" id="ARBA00001947"/>
    </source>
</evidence>
<dbReference type="CDD" id="cd00326">
    <property type="entry name" value="alpha_CA"/>
    <property type="match status" value="1"/>
</dbReference>
<evidence type="ECO:0000313" key="12">
    <source>
        <dbReference type="WBParaSite" id="EVEC_0000643301-mRNA-1"/>
    </source>
</evidence>
<keyword evidence="5 8" id="KW-0862">Zinc</keyword>
<name>A0A0N4V7Z0_ENTVE</name>
<evidence type="ECO:0000313" key="10">
    <source>
        <dbReference type="EMBL" id="VDD91277.1"/>
    </source>
</evidence>
<dbReference type="PROSITE" id="PS51144">
    <property type="entry name" value="ALPHA_CA_2"/>
    <property type="match status" value="1"/>
</dbReference>
<evidence type="ECO:0000256" key="4">
    <source>
        <dbReference type="ARBA" id="ARBA00022723"/>
    </source>
</evidence>
<dbReference type="Gene3D" id="3.10.200.10">
    <property type="entry name" value="Alpha carbonic anhydrase"/>
    <property type="match status" value="1"/>
</dbReference>
<comment type="cofactor">
    <cofactor evidence="1 8">
        <name>Zn(2+)</name>
        <dbReference type="ChEBI" id="CHEBI:29105"/>
    </cofactor>
</comment>
<evidence type="ECO:0000256" key="7">
    <source>
        <dbReference type="ARBA" id="ARBA00048348"/>
    </source>
</evidence>
<dbReference type="PANTHER" id="PTHR18952">
    <property type="entry name" value="CARBONIC ANHYDRASE"/>
    <property type="match status" value="1"/>
</dbReference>
<evidence type="ECO:0000313" key="11">
    <source>
        <dbReference type="Proteomes" id="UP000274131"/>
    </source>
</evidence>
<dbReference type="PANTHER" id="PTHR18952:SF141">
    <property type="entry name" value="CARBONIC ANHYDRASE"/>
    <property type="match status" value="1"/>
</dbReference>
<comment type="catalytic activity">
    <reaction evidence="7 8">
        <text>hydrogencarbonate + H(+) = CO2 + H2O</text>
        <dbReference type="Rhea" id="RHEA:10748"/>
        <dbReference type="ChEBI" id="CHEBI:15377"/>
        <dbReference type="ChEBI" id="CHEBI:15378"/>
        <dbReference type="ChEBI" id="CHEBI:16526"/>
        <dbReference type="ChEBI" id="CHEBI:17544"/>
        <dbReference type="EC" id="4.2.1.1"/>
    </reaction>
</comment>
<evidence type="ECO:0000256" key="5">
    <source>
        <dbReference type="ARBA" id="ARBA00022833"/>
    </source>
</evidence>
<gene>
    <name evidence="10" type="ORF">EVEC_LOCUS6028</name>
</gene>
<dbReference type="SUPFAM" id="SSF51069">
    <property type="entry name" value="Carbonic anhydrase"/>
    <property type="match status" value="1"/>
</dbReference>
<protein>
    <recommendedName>
        <fullName evidence="3 8">Carbonic anhydrase</fullName>
        <ecNumber evidence="3 8">4.2.1.1</ecNumber>
    </recommendedName>
</protein>
<dbReference type="AlphaFoldDB" id="A0A0N4V7Z0"/>
<reference evidence="10 11" key="2">
    <citation type="submission" date="2018-10" db="EMBL/GenBank/DDBJ databases">
        <authorList>
            <consortium name="Pathogen Informatics"/>
        </authorList>
    </citation>
    <scope>NUCLEOTIDE SEQUENCE [LARGE SCALE GENOMIC DNA]</scope>
</reference>
<sequence length="273" mass="30627">MILFSRVPEITSDHIGYTEVDGPNTWNGTCRTGKRQSPIDFRAVDIVWDGELPRVHFANYGATSGRLMVSNDGHTILINGFDKWGKNQPYIYGGPLNGEYTLQAFHFHWGQDEAHGSEHTIGSLHYPGEIHFVHRKRDLNENGILQSDSYVVLGVFMGSGNDKKAFKPFEKAVQKVVSEAGKSVEQEDPYSLMDLFPTNMAAYYTYEGSLTTPGCNEVVTWIVFTEPVSFSPEQLSLIRQTIITHDGKPGSPFRPTQDLNGRKIRFRPAAKTL</sequence>
<dbReference type="InterPro" id="IPR018338">
    <property type="entry name" value="Carbonic_anhydrase_a-class_CS"/>
</dbReference>
<keyword evidence="4 8" id="KW-0479">Metal-binding</keyword>
<organism evidence="12">
    <name type="scientific">Enterobius vermicularis</name>
    <name type="common">Human pinworm</name>
    <dbReference type="NCBI Taxonomy" id="51028"/>
    <lineage>
        <taxon>Eukaryota</taxon>
        <taxon>Metazoa</taxon>
        <taxon>Ecdysozoa</taxon>
        <taxon>Nematoda</taxon>
        <taxon>Chromadorea</taxon>
        <taxon>Rhabditida</taxon>
        <taxon>Spirurina</taxon>
        <taxon>Oxyuridomorpha</taxon>
        <taxon>Oxyuroidea</taxon>
        <taxon>Oxyuridae</taxon>
        <taxon>Enterobius</taxon>
    </lineage>
</organism>
<feature type="domain" description="Alpha-carbonic anhydrase" evidence="9">
    <location>
        <begin position="13"/>
        <end position="268"/>
    </location>
</feature>
<evidence type="ECO:0000256" key="3">
    <source>
        <dbReference type="ARBA" id="ARBA00012925"/>
    </source>
</evidence>
<reference evidence="12" key="1">
    <citation type="submission" date="2017-02" db="UniProtKB">
        <authorList>
            <consortium name="WormBaseParasite"/>
        </authorList>
    </citation>
    <scope>IDENTIFICATION</scope>
</reference>
<dbReference type="EC" id="4.2.1.1" evidence="3 8"/>
<dbReference type="InterPro" id="IPR023561">
    <property type="entry name" value="Carbonic_anhydrase_a-class"/>
</dbReference>
<evidence type="ECO:0000259" key="9">
    <source>
        <dbReference type="PROSITE" id="PS51144"/>
    </source>
</evidence>
<keyword evidence="11" id="KW-1185">Reference proteome</keyword>
<dbReference type="WBParaSite" id="EVEC_0000643301-mRNA-1">
    <property type="protein sequence ID" value="EVEC_0000643301-mRNA-1"/>
    <property type="gene ID" value="EVEC_0000643301"/>
</dbReference>
<proteinExistence type="inferred from homology"/>
<accession>A0A0N4V7Z0</accession>
<dbReference type="Proteomes" id="UP000274131">
    <property type="component" value="Unassembled WGS sequence"/>
</dbReference>
<evidence type="ECO:0000256" key="6">
    <source>
        <dbReference type="ARBA" id="ARBA00023239"/>
    </source>
</evidence>
<evidence type="ECO:0000256" key="2">
    <source>
        <dbReference type="ARBA" id="ARBA00010718"/>
    </source>
</evidence>
<dbReference type="SMART" id="SM01057">
    <property type="entry name" value="Carb_anhydrase"/>
    <property type="match status" value="1"/>
</dbReference>
<dbReference type="GO" id="GO:0008270">
    <property type="term" value="F:zinc ion binding"/>
    <property type="evidence" value="ECO:0007669"/>
    <property type="project" value="UniProtKB-UniRule"/>
</dbReference>
<dbReference type="Pfam" id="PF00194">
    <property type="entry name" value="Carb_anhydrase"/>
    <property type="match status" value="1"/>
</dbReference>